<keyword evidence="4" id="KW-0238">DNA-binding</keyword>
<dbReference type="InterPro" id="IPR000792">
    <property type="entry name" value="Tscrpt_reg_LuxR_C"/>
</dbReference>
<dbReference type="SMART" id="SM00421">
    <property type="entry name" value="HTH_LUXR"/>
    <property type="match status" value="1"/>
</dbReference>
<evidence type="ECO:0000256" key="2">
    <source>
        <dbReference type="ARBA" id="ARBA00023012"/>
    </source>
</evidence>
<dbReference type="PROSITE" id="PS00622">
    <property type="entry name" value="HTH_LUXR_1"/>
    <property type="match status" value="1"/>
</dbReference>
<dbReference type="InterPro" id="IPR011006">
    <property type="entry name" value="CheY-like_superfamily"/>
</dbReference>
<dbReference type="GO" id="GO:0003677">
    <property type="term" value="F:DNA binding"/>
    <property type="evidence" value="ECO:0007669"/>
    <property type="project" value="UniProtKB-KW"/>
</dbReference>
<dbReference type="Pfam" id="PF00072">
    <property type="entry name" value="Response_reg"/>
    <property type="match status" value="1"/>
</dbReference>
<keyword evidence="2" id="KW-0902">Two-component regulatory system</keyword>
<dbReference type="GO" id="GO:0000160">
    <property type="term" value="P:phosphorelay signal transduction system"/>
    <property type="evidence" value="ECO:0007669"/>
    <property type="project" value="UniProtKB-KW"/>
</dbReference>
<dbReference type="Gene3D" id="3.40.50.2300">
    <property type="match status" value="1"/>
</dbReference>
<dbReference type="PROSITE" id="PS50043">
    <property type="entry name" value="HTH_LUXR_2"/>
    <property type="match status" value="1"/>
</dbReference>
<dbReference type="AlphaFoldDB" id="D5KT94"/>
<dbReference type="EMBL" id="GU593979">
    <property type="protein sequence ID" value="ADE62389.1"/>
    <property type="molecule type" value="Genomic_DNA"/>
</dbReference>
<keyword evidence="1 6" id="KW-0597">Phosphoprotein</keyword>
<accession>D5KT94</accession>
<dbReference type="PANTHER" id="PTHR44688:SF16">
    <property type="entry name" value="DNA-BINDING TRANSCRIPTIONAL ACTIVATOR DEVR_DOSR"/>
    <property type="match status" value="1"/>
</dbReference>
<feature type="domain" description="HTH luxR-type" evidence="7">
    <location>
        <begin position="136"/>
        <end position="201"/>
    </location>
</feature>
<keyword evidence="3" id="KW-0805">Transcription regulation</keyword>
<evidence type="ECO:0000256" key="4">
    <source>
        <dbReference type="ARBA" id="ARBA00023125"/>
    </source>
</evidence>
<protein>
    <submittedName>
        <fullName evidence="9">Styrene response regulator</fullName>
    </submittedName>
</protein>
<evidence type="ECO:0000259" key="8">
    <source>
        <dbReference type="PROSITE" id="PS50110"/>
    </source>
</evidence>
<feature type="domain" description="Response regulatory" evidence="8">
    <location>
        <begin position="6"/>
        <end position="120"/>
    </location>
</feature>
<dbReference type="PROSITE" id="PS50110">
    <property type="entry name" value="RESPONSE_REGULATORY"/>
    <property type="match status" value="1"/>
</dbReference>
<name>D5KT94_9PSED</name>
<dbReference type="SMART" id="SM00448">
    <property type="entry name" value="REC"/>
    <property type="match status" value="1"/>
</dbReference>
<reference evidence="9" key="1">
    <citation type="journal article" date="2010" name="J. Mol. Catal., B Enzym.">
        <title>Styrene monooxygenase from Pseudomonas sp. LQ26 catalyzes the asymmetric epoxidation of both conjugated and unconjugated alkenes.</title>
        <authorList>
            <person name="Lin H."/>
            <person name="Qiao J."/>
            <person name="Liu Y."/>
            <person name="Wu Z.-L."/>
        </authorList>
    </citation>
    <scope>NUCLEOTIDE SEQUENCE</scope>
    <source>
        <strain evidence="9">LQ26</strain>
    </source>
</reference>
<gene>
    <name evidence="9" type="primary">styR</name>
</gene>
<dbReference type="GO" id="GO:0006355">
    <property type="term" value="P:regulation of DNA-templated transcription"/>
    <property type="evidence" value="ECO:0007669"/>
    <property type="project" value="InterPro"/>
</dbReference>
<evidence type="ECO:0000256" key="5">
    <source>
        <dbReference type="ARBA" id="ARBA00023163"/>
    </source>
</evidence>
<dbReference type="InterPro" id="IPR001789">
    <property type="entry name" value="Sig_transdc_resp-reg_receiver"/>
</dbReference>
<keyword evidence="5" id="KW-0804">Transcription</keyword>
<sequence>MTSKPTVFVVDDDVSVREGLRNLLRSAGFEVETFDSALTFLDQRRPEQHGCLVLDMRMPGMTGMELQEELGLISDGIPIVFITAHGDIPMTVRAMKAGAIEFLPKPFEEQALVDAVEQGLQLDAARRRERATHDELERLFSGLTPREHQVLQLTIRGLMNKQVAGELGIAEVTVKVHRHNIMQKLNVRSLANLVHLVEKYESLRKGL</sequence>
<proteinExistence type="predicted"/>
<organism evidence="9">
    <name type="scientific">Pseudomonas sp. LQ26</name>
    <dbReference type="NCBI Taxonomy" id="748103"/>
    <lineage>
        <taxon>Bacteria</taxon>
        <taxon>Pseudomonadati</taxon>
        <taxon>Pseudomonadota</taxon>
        <taxon>Gammaproteobacteria</taxon>
        <taxon>Pseudomonadales</taxon>
        <taxon>Pseudomonadaceae</taxon>
        <taxon>Pseudomonas</taxon>
    </lineage>
</organism>
<dbReference type="PRINTS" id="PR00038">
    <property type="entry name" value="HTHLUXR"/>
</dbReference>
<dbReference type="CDD" id="cd17537">
    <property type="entry name" value="REC_FixJ"/>
    <property type="match status" value="1"/>
</dbReference>
<dbReference type="PANTHER" id="PTHR44688">
    <property type="entry name" value="DNA-BINDING TRANSCRIPTIONAL ACTIVATOR DEVR_DOSR"/>
    <property type="match status" value="1"/>
</dbReference>
<feature type="modified residue" description="4-aspartylphosphate" evidence="6">
    <location>
        <position position="55"/>
    </location>
</feature>
<evidence type="ECO:0000256" key="3">
    <source>
        <dbReference type="ARBA" id="ARBA00023015"/>
    </source>
</evidence>
<dbReference type="FunFam" id="3.40.50.2300:FF:000018">
    <property type="entry name" value="DNA-binding transcriptional regulator NtrC"/>
    <property type="match status" value="1"/>
</dbReference>
<evidence type="ECO:0000259" key="7">
    <source>
        <dbReference type="PROSITE" id="PS50043"/>
    </source>
</evidence>
<dbReference type="CDD" id="cd06170">
    <property type="entry name" value="LuxR_C_like"/>
    <property type="match status" value="1"/>
</dbReference>
<dbReference type="SUPFAM" id="SSF52172">
    <property type="entry name" value="CheY-like"/>
    <property type="match status" value="1"/>
</dbReference>
<evidence type="ECO:0000313" key="9">
    <source>
        <dbReference type="EMBL" id="ADE62389.1"/>
    </source>
</evidence>
<dbReference type="Gene3D" id="1.10.10.10">
    <property type="entry name" value="Winged helix-like DNA-binding domain superfamily/Winged helix DNA-binding domain"/>
    <property type="match status" value="1"/>
</dbReference>
<evidence type="ECO:0000256" key="1">
    <source>
        <dbReference type="ARBA" id="ARBA00022553"/>
    </source>
</evidence>
<dbReference type="Pfam" id="PF00196">
    <property type="entry name" value="GerE"/>
    <property type="match status" value="1"/>
</dbReference>
<evidence type="ECO:0000256" key="6">
    <source>
        <dbReference type="PROSITE-ProRule" id="PRU00169"/>
    </source>
</evidence>
<dbReference type="InterPro" id="IPR036388">
    <property type="entry name" value="WH-like_DNA-bd_sf"/>
</dbReference>